<evidence type="ECO:0000256" key="4">
    <source>
        <dbReference type="ARBA" id="ARBA00022636"/>
    </source>
</evidence>
<evidence type="ECO:0000256" key="7">
    <source>
        <dbReference type="ARBA" id="ARBA00022989"/>
    </source>
</evidence>
<dbReference type="InterPro" id="IPR035919">
    <property type="entry name" value="EAL_sf"/>
</dbReference>
<dbReference type="InterPro" id="IPR001633">
    <property type="entry name" value="EAL_dom"/>
</dbReference>
<feature type="domain" description="EAL" evidence="11">
    <location>
        <begin position="266"/>
        <end position="514"/>
    </location>
</feature>
<name>A0A502DU32_9BURK</name>
<dbReference type="SMART" id="SM00052">
    <property type="entry name" value="EAL"/>
    <property type="match status" value="1"/>
</dbReference>
<evidence type="ECO:0000256" key="1">
    <source>
        <dbReference type="ARBA" id="ARBA00004651"/>
    </source>
</evidence>
<dbReference type="CDD" id="cd01948">
    <property type="entry name" value="EAL"/>
    <property type="match status" value="1"/>
</dbReference>
<dbReference type="Proteomes" id="UP000319212">
    <property type="component" value="Unassembled WGS sequence"/>
</dbReference>
<dbReference type="SUPFAM" id="SSF141868">
    <property type="entry name" value="EAL domain-like"/>
    <property type="match status" value="1"/>
</dbReference>
<evidence type="ECO:0000256" key="10">
    <source>
        <dbReference type="SAM" id="Phobius"/>
    </source>
</evidence>
<keyword evidence="6" id="KW-0378">Hydrolase</keyword>
<dbReference type="InterPro" id="IPR024744">
    <property type="entry name" value="CSS-motif_dom"/>
</dbReference>
<evidence type="ECO:0000256" key="9">
    <source>
        <dbReference type="ARBA" id="ARBA00034290"/>
    </source>
</evidence>
<proteinExistence type="predicted"/>
<keyword evidence="3" id="KW-1003">Cell membrane</keyword>
<dbReference type="GO" id="GO:0005886">
    <property type="term" value="C:plasma membrane"/>
    <property type="evidence" value="ECO:0007669"/>
    <property type="project" value="UniProtKB-SubCell"/>
</dbReference>
<reference evidence="12 13" key="1">
    <citation type="journal article" date="2019" name="Environ. Microbiol.">
        <title>Species interactions and distinct microbial communities in high Arctic permafrost affected cryosols are associated with the CH4 and CO2 gas fluxes.</title>
        <authorList>
            <person name="Altshuler I."/>
            <person name="Hamel J."/>
            <person name="Turney S."/>
            <person name="Magnuson E."/>
            <person name="Levesque R."/>
            <person name="Greer C."/>
            <person name="Whyte L.G."/>
        </authorList>
    </citation>
    <scope>NUCLEOTIDE SEQUENCE [LARGE SCALE GENOMIC DNA]</scope>
    <source>
        <strain evidence="12 13">S06.C</strain>
    </source>
</reference>
<keyword evidence="5 10" id="KW-0812">Transmembrane</keyword>
<dbReference type="InterPro" id="IPR050706">
    <property type="entry name" value="Cyclic-di-GMP_PDE-like"/>
</dbReference>
<evidence type="ECO:0000256" key="3">
    <source>
        <dbReference type="ARBA" id="ARBA00022475"/>
    </source>
</evidence>
<dbReference type="Pfam" id="PF00563">
    <property type="entry name" value="EAL"/>
    <property type="match status" value="1"/>
</dbReference>
<evidence type="ECO:0000256" key="2">
    <source>
        <dbReference type="ARBA" id="ARBA00012282"/>
    </source>
</evidence>
<evidence type="ECO:0000256" key="8">
    <source>
        <dbReference type="ARBA" id="ARBA00023136"/>
    </source>
</evidence>
<keyword evidence="8 10" id="KW-0472">Membrane</keyword>
<sequence>MFMLRKPLARTVMSMACGAVIAVVLALTIGEWTVRRQQNADAGEMAEAYIARSDAISTEAATALAEINETADNTCPMVEVARLRRIVLDSRYLKSAARVRNGEIYCSSTVGLIDPPVPLPPADVTSGGGRRLSFNAPQAGVPGARALLLQAGGAAVGLNGQAYLDAVDPRLEFTVVTSRQAPLRTFTSSGPRLPLDGVTLRPGEPVELDDRRFEVRCSDVHANCILAALRGSASIFQSPMMLEFGVFGLLIGLSGGFAASVFITRSKSLGKQLRMAMRSGQLKIVYQPIVRLSDRRQVGAEALLRWTDATGKPVSPDAFISAAEHEGFIGQITRFVVNRVLEELGPELRRRPAFQVTINVAASDILDNAFLPFLGARLQEAALSAGSIGLELTERTTANSRELGKAIARLREAGHKVYIDDFGTDYSSLSYLSRLRVDAIKINRTFMQALHDQSEEDTIAPQIVAMAEVLGLNIVIEGIEEEQQAAYFLTLAPKAMAQGWLFSKPVEAGRLFAG</sequence>
<evidence type="ECO:0000256" key="6">
    <source>
        <dbReference type="ARBA" id="ARBA00022801"/>
    </source>
</evidence>
<dbReference type="Pfam" id="PF12792">
    <property type="entry name" value="CSS-motif"/>
    <property type="match status" value="1"/>
</dbReference>
<comment type="subcellular location">
    <subcellularLocation>
        <location evidence="1">Cell membrane</location>
        <topology evidence="1">Multi-pass membrane protein</topology>
    </subcellularLocation>
</comment>
<dbReference type="PROSITE" id="PS50883">
    <property type="entry name" value="EAL"/>
    <property type="match status" value="1"/>
</dbReference>
<accession>A0A502DU32</accession>
<comment type="caution">
    <text evidence="12">The sequence shown here is derived from an EMBL/GenBank/DDBJ whole genome shotgun (WGS) entry which is preliminary data.</text>
</comment>
<dbReference type="EC" id="3.1.4.52" evidence="2"/>
<evidence type="ECO:0000313" key="12">
    <source>
        <dbReference type="EMBL" id="TPG28995.1"/>
    </source>
</evidence>
<evidence type="ECO:0000313" key="13">
    <source>
        <dbReference type="Proteomes" id="UP000319212"/>
    </source>
</evidence>
<evidence type="ECO:0000256" key="5">
    <source>
        <dbReference type="ARBA" id="ARBA00022692"/>
    </source>
</evidence>
<keyword evidence="4" id="KW-0973">c-di-GMP</keyword>
<protein>
    <recommendedName>
        <fullName evidence="2">cyclic-guanylate-specific phosphodiesterase</fullName>
        <ecNumber evidence="2">3.1.4.52</ecNumber>
    </recommendedName>
</protein>
<dbReference type="Gene3D" id="3.20.20.450">
    <property type="entry name" value="EAL domain"/>
    <property type="match status" value="1"/>
</dbReference>
<dbReference type="PANTHER" id="PTHR33121">
    <property type="entry name" value="CYCLIC DI-GMP PHOSPHODIESTERASE PDEF"/>
    <property type="match status" value="1"/>
</dbReference>
<dbReference type="PANTHER" id="PTHR33121:SF79">
    <property type="entry name" value="CYCLIC DI-GMP PHOSPHODIESTERASE PDED-RELATED"/>
    <property type="match status" value="1"/>
</dbReference>
<dbReference type="AlphaFoldDB" id="A0A502DU32"/>
<dbReference type="GO" id="GO:0071111">
    <property type="term" value="F:cyclic-guanylate-specific phosphodiesterase activity"/>
    <property type="evidence" value="ECO:0007669"/>
    <property type="project" value="UniProtKB-EC"/>
</dbReference>
<evidence type="ECO:0000259" key="11">
    <source>
        <dbReference type="PROSITE" id="PS50883"/>
    </source>
</evidence>
<keyword evidence="7 10" id="KW-1133">Transmembrane helix</keyword>
<gene>
    <name evidence="12" type="ORF">EAH82_09490</name>
</gene>
<dbReference type="EMBL" id="RCZI01000002">
    <property type="protein sequence ID" value="TPG28995.1"/>
    <property type="molecule type" value="Genomic_DNA"/>
</dbReference>
<organism evidence="12 13">
    <name type="scientific">Variovorax guangxiensis</name>
    <dbReference type="NCBI Taxonomy" id="1775474"/>
    <lineage>
        <taxon>Bacteria</taxon>
        <taxon>Pseudomonadati</taxon>
        <taxon>Pseudomonadota</taxon>
        <taxon>Betaproteobacteria</taxon>
        <taxon>Burkholderiales</taxon>
        <taxon>Comamonadaceae</taxon>
        <taxon>Variovorax</taxon>
    </lineage>
</organism>
<comment type="catalytic activity">
    <reaction evidence="9">
        <text>3',3'-c-di-GMP + H2O = 5'-phosphoguanylyl(3'-&gt;5')guanosine + H(+)</text>
        <dbReference type="Rhea" id="RHEA:24902"/>
        <dbReference type="ChEBI" id="CHEBI:15377"/>
        <dbReference type="ChEBI" id="CHEBI:15378"/>
        <dbReference type="ChEBI" id="CHEBI:58754"/>
        <dbReference type="ChEBI" id="CHEBI:58805"/>
        <dbReference type="EC" id="3.1.4.52"/>
    </reaction>
</comment>
<feature type="transmembrane region" description="Helical" evidence="10">
    <location>
        <begin position="244"/>
        <end position="264"/>
    </location>
</feature>